<evidence type="ECO:0000256" key="2">
    <source>
        <dbReference type="ARBA" id="ARBA00022840"/>
    </source>
</evidence>
<dbReference type="InterPro" id="IPR027417">
    <property type="entry name" value="P-loop_NTPase"/>
</dbReference>
<dbReference type="RefSeq" id="XP_030837582.1">
    <property type="nucleotide sequence ID" value="XM_030981722.1"/>
</dbReference>
<dbReference type="PROSITE" id="PS50837">
    <property type="entry name" value="NACHT"/>
    <property type="match status" value="1"/>
</dbReference>
<feature type="compositionally biased region" description="Polar residues" evidence="3">
    <location>
        <begin position="1936"/>
        <end position="1963"/>
    </location>
</feature>
<dbReference type="KEGG" id="spu:105438843"/>
<dbReference type="Gene3D" id="3.80.10.10">
    <property type="entry name" value="Ribonuclease Inhibitor"/>
    <property type="match status" value="1"/>
</dbReference>
<dbReference type="InterPro" id="IPR007111">
    <property type="entry name" value="NACHT_NTPase"/>
</dbReference>
<dbReference type="Gene3D" id="3.40.50.300">
    <property type="entry name" value="P-loop containing nucleotide triphosphate hydrolases"/>
    <property type="match status" value="1"/>
</dbReference>
<evidence type="ECO:0000256" key="3">
    <source>
        <dbReference type="SAM" id="MobiDB-lite"/>
    </source>
</evidence>
<feature type="domain" description="NACHT" evidence="4">
    <location>
        <begin position="783"/>
        <end position="905"/>
    </location>
</feature>
<evidence type="ECO:0000313" key="6">
    <source>
        <dbReference type="Proteomes" id="UP000007110"/>
    </source>
</evidence>
<dbReference type="GeneID" id="105438843"/>
<evidence type="ECO:0000259" key="4">
    <source>
        <dbReference type="PROSITE" id="PS50837"/>
    </source>
</evidence>
<dbReference type="InterPro" id="IPR032675">
    <property type="entry name" value="LRR_dom_sf"/>
</dbReference>
<dbReference type="SUPFAM" id="SSF52540">
    <property type="entry name" value="P-loop containing nucleoside triphosphate hydrolases"/>
    <property type="match status" value="1"/>
</dbReference>
<organism evidence="5 6">
    <name type="scientific">Strongylocentrotus purpuratus</name>
    <name type="common">Purple sea urchin</name>
    <dbReference type="NCBI Taxonomy" id="7668"/>
    <lineage>
        <taxon>Eukaryota</taxon>
        <taxon>Metazoa</taxon>
        <taxon>Echinodermata</taxon>
        <taxon>Eleutherozoa</taxon>
        <taxon>Echinozoa</taxon>
        <taxon>Echinoidea</taxon>
        <taxon>Euechinoidea</taxon>
        <taxon>Echinacea</taxon>
        <taxon>Camarodonta</taxon>
        <taxon>Echinidea</taxon>
        <taxon>Strongylocentrotidae</taxon>
        <taxon>Strongylocentrotus</taxon>
    </lineage>
</organism>
<feature type="compositionally biased region" description="Basic and acidic residues" evidence="3">
    <location>
        <begin position="53"/>
        <end position="63"/>
    </location>
</feature>
<reference evidence="5" key="2">
    <citation type="submission" date="2021-01" db="UniProtKB">
        <authorList>
            <consortium name="EnsemblMetazoa"/>
        </authorList>
    </citation>
    <scope>IDENTIFICATION</scope>
</reference>
<dbReference type="SUPFAM" id="SSF52047">
    <property type="entry name" value="RNI-like"/>
    <property type="match status" value="1"/>
</dbReference>
<evidence type="ECO:0000256" key="1">
    <source>
        <dbReference type="ARBA" id="ARBA00022741"/>
    </source>
</evidence>
<dbReference type="Pfam" id="PF05729">
    <property type="entry name" value="NACHT"/>
    <property type="match status" value="1"/>
</dbReference>
<dbReference type="PANTHER" id="PTHR24407:SF14">
    <property type="entry name" value="SIR2-LIKE DOMAIN-CONTAINING PROTEIN"/>
    <property type="match status" value="1"/>
</dbReference>
<reference evidence="6" key="1">
    <citation type="submission" date="2015-02" db="EMBL/GenBank/DDBJ databases">
        <title>Genome sequencing for Strongylocentrotus purpuratus.</title>
        <authorList>
            <person name="Murali S."/>
            <person name="Liu Y."/>
            <person name="Vee V."/>
            <person name="English A."/>
            <person name="Wang M."/>
            <person name="Skinner E."/>
            <person name="Han Y."/>
            <person name="Muzny D.M."/>
            <person name="Worley K.C."/>
            <person name="Gibbs R.A."/>
        </authorList>
    </citation>
    <scope>NUCLEOTIDE SEQUENCE</scope>
</reference>
<keyword evidence="6" id="KW-1185">Reference proteome</keyword>
<name>A0A7M7NLN9_STRPU</name>
<protein>
    <recommendedName>
        <fullName evidence="4">NACHT domain-containing protein</fullName>
    </recommendedName>
</protein>
<dbReference type="GO" id="GO:0005524">
    <property type="term" value="F:ATP binding"/>
    <property type="evidence" value="ECO:0007669"/>
    <property type="project" value="UniProtKB-KW"/>
</dbReference>
<evidence type="ECO:0000313" key="5">
    <source>
        <dbReference type="EnsemblMetazoa" id="XP_030837582"/>
    </source>
</evidence>
<keyword evidence="2" id="KW-0067">ATP-binding</keyword>
<feature type="region of interest" description="Disordered" evidence="3">
    <location>
        <begin position="1815"/>
        <end position="1834"/>
    </location>
</feature>
<dbReference type="EnsemblMetazoa" id="XM_030981722">
    <property type="protein sequence ID" value="XP_030837582"/>
    <property type="gene ID" value="LOC105438843"/>
</dbReference>
<sequence length="2011" mass="228563">MPVSLSEWRVRIGTFVHWMREYEVRERRERLLKERIRRLKVLCERLKAKRGDFEEGSQVDKSRQNGPDPKGCPHKIANIQSSGNSSDIKDLLTSCDQCIQDLLTTSDSHIKEILAPSDACVKQLLTPTDSNIRHLLSPTNSRRKDQHKACDSHVEDLNMLTPNYSNIRELIIHSDSCFQELHMSADACKGDMLSDSDVKDLLTSRDSAIIEILQAEDYCINRLLTPRDSYLQKSLTPRDSCIQELLTPRDTCIRKLSVNSHIQEIFTSRDSYTSESLTTGDSYTNTSLMPGDSYMYIQELFTPRDAHTNELLMPIDSYANEPLSPGDSYIHELITPRDSFPMESRTPGHSFTKTPLTLGDSYIHELITPRDSFPIESRTPGHSFTNTPLTLGDSYIHELLAPRDSFPMESRTPGHSFTNTPLTLGDSYIHELLAPRDSYTNESLTQGDSYIQDFLTPRESYIQELLTPRDLYTNESLTPGDSYIQELLTPRDSYTNEPLTPGHSNTNKTNTDVELESPRQGYKLISPTSSLYSDAEQHEPFGGKEMANTSSRSSCHKTVSLKGTADVMLSQQPYLTELLLVKAGDVELNPGPPHGLMDSVLQESELLLLAEEVPVDCYNKMCTGLGFSLTQSQTVLTQHLLNFPGALINFFCRWKVKQKDGTNIRALLGEILKNAGMGALQTKLLEGKFLTSGTSPSEPILDTSQPFMTEEQVLECGKDLKKFYRERTCKIEPDPLNFNIILEFEKIYTNLILLRNELGTRRTEKPLDYTDLLTTKINGVLPKRLLVEGEGGVGKTTFCSKIAWDWVNGSPEFQRFSWVLVIPLRNVVENQTVGGIMKNYLSDNNTVNSKQIDNYILSQPTKVLIVLDGLDEYDGDLSAKESSDISQILRLEKFKECIVLVTTRPWRANKIKSNEGLRRSYAFIAVKGFSAENVSKYISKYFVNDENAGSELCRFFEVNDVIKENMAPFPIYVAMLCILWKNCDSEKRETIRRLKTFSQLFEQMIMFLTDHYVSKVLPENHQDKEMENIKLCLQRIGSIAFSGLLKKKLVFNEEDFSSCKESMETCCRIGVLSRENKNVSRWNRTLTASQPITSSVFFPHKLFQEYIASVYLASLYDTNCEEYSRSLGEVLIKNPQEFRYLLYFTAARGKEVGLDIVKKIQQNEFPNKQQRRRNNDFLADVTFEAYNKETAKAVGQGIYADERILTIDKDMPAHTISGYLFIMEQHGMETLVFRDRSCGPTVSRDLADVLFASNSLSRLEFYCTTLDDDFYQLMHTQVSTMAGGKSSIKELVVDHQFLNGLQRFNSSNTNVTVEDLFPSLKQLTFTTLHTVSLGDVKRLAHSSLAVLSIEHGKKGKNLVPLIGEPASLGQLFSSSFPQLSCLIFRELVMGNIRSEAILRDLKNHLHLKSISIISCFTDDKLDPLAEQIRNENRKKITLQHDTVQRTLTFGSSIGPLTIDMIDALCHRTCVLQLAVCKKGVKIAGEECFPALHGREVDSKIQRFKVNNILNLRNDQSASSCLGKFLCLLPHLRDLDICSYALHDDFYKEIADRASSSRIHMFKVHNLKLRNNQSASSCLGKFLCLLPHLADLYIDSCFFHGNFYKEIADRASSSRIQMFMVYNLKLRNDQSASSCLGKFLCLLPHLTDLYIESCFFHDNFYEEIADRASSSQIQKFTVMYLKLHNNQSASCCLGKFLGLLPHLTDLDIGSCALHDDFYKEIADRASSSRIEIVNLDFSSSIGKLFKEPSPLASRQLAKILCCLPCLTKLTIKEDEHLHGDFFTELSSLAASSQNPYFGKKNSKKGIRMLQMWSERKQQQQRQKQQQQRQKRQQMRMARNYYGRQTLSKLKCYQRQLQCSLRRRYLQHLYQWERPMTSTHPESNFAHLIHLLESAQPSGQFQSDPHRRIQSEPQQVQELPREGRHYSLHASPGESSRHSVGQGSGYSSGFSNLIDMPSTSGSRSAQCRKGAAPVDSEQIPEHRKRIHRNDDDDGGGKRPGKRRAKTNRQPTSP</sequence>
<feature type="region of interest" description="Disordered" evidence="3">
    <location>
        <begin position="1895"/>
        <end position="2011"/>
    </location>
</feature>
<dbReference type="Proteomes" id="UP000007110">
    <property type="component" value="Unassembled WGS sequence"/>
</dbReference>
<proteinExistence type="predicted"/>
<dbReference type="PANTHER" id="PTHR24407">
    <property type="entry name" value="PROTEIN KINASE DOMAIN-CONTAINING PROTEIN"/>
    <property type="match status" value="1"/>
</dbReference>
<feature type="region of interest" description="Disordered" evidence="3">
    <location>
        <begin position="53"/>
        <end position="75"/>
    </location>
</feature>
<dbReference type="OrthoDB" id="120976at2759"/>
<dbReference type="InParanoid" id="A0A7M7NLN9"/>
<accession>A0A7M7NLN9</accession>
<keyword evidence="1" id="KW-0547">Nucleotide-binding</keyword>